<dbReference type="Proteomes" id="UP001259832">
    <property type="component" value="Unassembled WGS sequence"/>
</dbReference>
<accession>A0AAD9LHZ7</accession>
<reference evidence="1" key="1">
    <citation type="submission" date="2023-08" db="EMBL/GenBank/DDBJ databases">
        <title>Reference Genome Resource for the Citrus Pathogen Phytophthora citrophthora.</title>
        <authorList>
            <person name="Moller H."/>
            <person name="Coetzee B."/>
            <person name="Rose L.J."/>
            <person name="Van Niekerk J.M."/>
        </authorList>
    </citation>
    <scope>NUCLEOTIDE SEQUENCE</scope>
    <source>
        <strain evidence="1">STE-U-9442</strain>
    </source>
</reference>
<organism evidence="1 2">
    <name type="scientific">Phytophthora citrophthora</name>
    <dbReference type="NCBI Taxonomy" id="4793"/>
    <lineage>
        <taxon>Eukaryota</taxon>
        <taxon>Sar</taxon>
        <taxon>Stramenopiles</taxon>
        <taxon>Oomycota</taxon>
        <taxon>Peronosporomycetes</taxon>
        <taxon>Peronosporales</taxon>
        <taxon>Peronosporaceae</taxon>
        <taxon>Phytophthora</taxon>
    </lineage>
</organism>
<evidence type="ECO:0000313" key="1">
    <source>
        <dbReference type="EMBL" id="KAK1937160.1"/>
    </source>
</evidence>
<dbReference type="AlphaFoldDB" id="A0AAD9LHZ7"/>
<comment type="caution">
    <text evidence="1">The sequence shown here is derived from an EMBL/GenBank/DDBJ whole genome shotgun (WGS) entry which is preliminary data.</text>
</comment>
<gene>
    <name evidence="1" type="ORF">P3T76_009938</name>
</gene>
<proteinExistence type="predicted"/>
<keyword evidence="2" id="KW-1185">Reference proteome</keyword>
<dbReference type="EMBL" id="JASMQC010000020">
    <property type="protein sequence ID" value="KAK1937160.1"/>
    <property type="molecule type" value="Genomic_DNA"/>
</dbReference>
<evidence type="ECO:0000313" key="2">
    <source>
        <dbReference type="Proteomes" id="UP001259832"/>
    </source>
</evidence>
<sequence length="174" mass="19357">MTKGPKAKRQQLHRVLVGLVALGFLTLVAQISIASLFGHSGDQLKLRRAISQRIPWRHRTGRNESQELMQPTPVPVPDEISDEDLLHLSLLHERCVADTDAVLPWQFGSPGHQLPNASADNPDVLLHQNDSNVLQKLKQCPDVDIYLPNHLHGNGYCEDAVAYAKCEYLSITMG</sequence>
<name>A0AAD9LHZ7_9STRA</name>
<protein>
    <submittedName>
        <fullName evidence="1">Uncharacterized protein</fullName>
    </submittedName>
</protein>